<gene>
    <name evidence="12" type="ORF">X797_001501</name>
</gene>
<dbReference type="InterPro" id="IPR002252">
    <property type="entry name" value="Glyco_hydro_36"/>
</dbReference>
<feature type="binding site" evidence="8">
    <location>
        <begin position="381"/>
        <end position="382"/>
    </location>
    <ligand>
        <name>substrate</name>
    </ligand>
</feature>
<comment type="caution">
    <text evidence="12">The sequence shown here is derived from an EMBL/GenBank/DDBJ whole genome shotgun (WGS) entry which is preliminary data.</text>
</comment>
<dbReference type="AlphaFoldDB" id="A0A0A1V982"/>
<feature type="binding site" evidence="8">
    <location>
        <position position="468"/>
    </location>
    <ligand>
        <name>substrate</name>
    </ligand>
</feature>
<feature type="binding site" evidence="8">
    <location>
        <position position="543"/>
    </location>
    <ligand>
        <name>substrate</name>
    </ligand>
</feature>
<dbReference type="eggNOG" id="ENOG502QWG1">
    <property type="taxonomic scope" value="Eukaryota"/>
</dbReference>
<evidence type="ECO:0000256" key="4">
    <source>
        <dbReference type="ARBA" id="ARBA00023180"/>
    </source>
</evidence>
<dbReference type="InterPro" id="IPR050985">
    <property type="entry name" value="Alpha-glycosidase_related"/>
</dbReference>
<feature type="chain" id="PRO_5001981178" description="Alpha-galactosidase" evidence="9">
    <location>
        <begin position="23"/>
        <end position="744"/>
    </location>
</feature>
<dbReference type="GO" id="GO:0004557">
    <property type="term" value="F:alpha-galactosidase activity"/>
    <property type="evidence" value="ECO:0007669"/>
    <property type="project" value="UniProtKB-UniRule"/>
</dbReference>
<evidence type="ECO:0000313" key="12">
    <source>
        <dbReference type="EMBL" id="EXV06779.1"/>
    </source>
</evidence>
<name>A0A0A1V982_9HYPO</name>
<evidence type="ECO:0000256" key="5">
    <source>
        <dbReference type="ARBA" id="ARBA00023295"/>
    </source>
</evidence>
<feature type="domain" description="Glycosyl hydrolase family 36 N-terminal" evidence="11">
    <location>
        <begin position="85"/>
        <end position="299"/>
    </location>
</feature>
<keyword evidence="4" id="KW-0325">Glycoprotein</keyword>
<comment type="catalytic activity">
    <reaction evidence="1 6">
        <text>Hydrolysis of terminal, non-reducing alpha-D-galactose residues in alpha-D-galactosides, including galactose oligosaccharides, galactomannans and galactolipids.</text>
        <dbReference type="EC" id="3.2.1.22"/>
    </reaction>
</comment>
<comment type="function">
    <text evidence="6">Hydrolyzes a variety of simple alpha-D-galactoside as well as more complex molecules such as oligosaccharides and polysaccharides.</text>
</comment>
<keyword evidence="3 6" id="KW-0378">Hydrolase</keyword>
<feature type="active site" description="Nucleophile" evidence="7">
    <location>
        <position position="503"/>
    </location>
</feature>
<comment type="similarity">
    <text evidence="6">Belongs to the glycosyl hydrolase.</text>
</comment>
<dbReference type="Pfam" id="PF16875">
    <property type="entry name" value="Glyco_hydro_36N"/>
    <property type="match status" value="1"/>
</dbReference>
<evidence type="ECO:0000259" key="10">
    <source>
        <dbReference type="Pfam" id="PF16874"/>
    </source>
</evidence>
<evidence type="ECO:0000259" key="11">
    <source>
        <dbReference type="Pfam" id="PF16875"/>
    </source>
</evidence>
<dbReference type="Proteomes" id="UP000030151">
    <property type="component" value="Unassembled WGS sequence"/>
</dbReference>
<dbReference type="InterPro" id="IPR017853">
    <property type="entry name" value="GH"/>
</dbReference>
<feature type="binding site" evidence="8">
    <location>
        <begin position="501"/>
        <end position="505"/>
    </location>
    <ligand>
        <name>substrate</name>
    </ligand>
</feature>
<feature type="domain" description="Glycosyl hydrolase family 36 C-terminal" evidence="10">
    <location>
        <begin position="667"/>
        <end position="741"/>
    </location>
</feature>
<evidence type="ECO:0000256" key="6">
    <source>
        <dbReference type="PIRNR" id="PIRNR005536"/>
    </source>
</evidence>
<sequence>MGQVPALCRLTIFLLAAGMASAASGSQKPIQVDGTAFALNGDDVSYRFHVDNATGDLIGDHFGGPAEGDTIEAEIGPVQGWVDMIGRVRRELPDLGRGDFRTPAVQIRQSEGHTISDFRYQGHTVLEGKPALNGLPSTFGKDDDVSTLVVHMYDNYSSVAADLSYSVFPKYDAIVRSVNITNRGKGNITIERLASFSVDLPWGDYDMLGLKGDWAREGMRVRRKVDFGIQGFGSATGYSSHLHNPFLSVVSRATTESHGEAYGFSLVYTGSFAAEIEKSSQGLTRAMLGFNPSQLAWPLGPGESRQSPECVAIFSSTGIGGMSRKLHSLYRQHLIKSKYATETRPVLLNSWEGLGFNYNASTIYRLAQQSAELGAKLFVLDDGWFGVKHPRITDNAGLGDWEVNPKRFPDGLEALVDKVTALPVGNSSTKLKFGLWFEPEMVNPDSNLYEVHPDWALHAGRYPRSLTRNQLVLNVALPEVQDFIVDSVSNILNSSNIAYVKWDNNRGIHETPAPYTDHQYMLGLYKVFARLTERFPDVIWEGCASGGGRFDPGVLQYFPQIWTSDDTDAVERIYIQFGTSLVYPPSAMGAHVSATPNSQSGRNETIEFRAHVAMMGGSFGLELDPSHMPEQDKAKVPDLIKLAEKVNPIVVKGDLWRLSLPEESDYPAALFISEDQKQAVLFYFQLKPTINNSWPVVRLQGLDAKAMYKVDGIQTVSGATLMNRGVSYNFEAGYSSKVVFFEKQ</sequence>
<evidence type="ECO:0000256" key="9">
    <source>
        <dbReference type="SAM" id="SignalP"/>
    </source>
</evidence>
<feature type="signal peptide" evidence="9">
    <location>
        <begin position="1"/>
        <end position="22"/>
    </location>
</feature>
<dbReference type="SUPFAM" id="SSF51445">
    <property type="entry name" value="(Trans)glycosidases"/>
    <property type="match status" value="1"/>
</dbReference>
<dbReference type="PANTHER" id="PTHR43053:SF3">
    <property type="entry name" value="ALPHA-GALACTOSIDASE C-RELATED"/>
    <property type="match status" value="1"/>
</dbReference>
<dbReference type="FunFam" id="3.20.20.70:FF:000118">
    <property type="entry name" value="Alpha-galactosidase"/>
    <property type="match status" value="1"/>
</dbReference>
<dbReference type="FunFam" id="2.60.40.1180:FF:000028">
    <property type="entry name" value="Alpha-galactosidase"/>
    <property type="match status" value="1"/>
</dbReference>
<evidence type="ECO:0000313" key="13">
    <source>
        <dbReference type="Proteomes" id="UP000030151"/>
    </source>
</evidence>
<dbReference type="HOGENOM" id="CLU_009640_2_1_1"/>
<evidence type="ECO:0000256" key="1">
    <source>
        <dbReference type="ARBA" id="ARBA00001255"/>
    </source>
</evidence>
<dbReference type="PRINTS" id="PR00743">
    <property type="entry name" value="GLHYDRLASE36"/>
</dbReference>
<dbReference type="InterPro" id="IPR038417">
    <property type="entry name" value="Alpga-gal_N_sf"/>
</dbReference>
<evidence type="ECO:0000256" key="3">
    <source>
        <dbReference type="ARBA" id="ARBA00022801"/>
    </source>
</evidence>
<keyword evidence="5 6" id="KW-0326">Glycosidase</keyword>
<accession>A0A0A1V982</accession>
<dbReference type="Gene3D" id="3.20.20.70">
    <property type="entry name" value="Aldolase class I"/>
    <property type="match status" value="1"/>
</dbReference>
<dbReference type="InterPro" id="IPR013780">
    <property type="entry name" value="Glyco_hydro_b"/>
</dbReference>
<dbReference type="CDD" id="cd14791">
    <property type="entry name" value="GH36"/>
    <property type="match status" value="1"/>
</dbReference>
<dbReference type="InterPro" id="IPR013785">
    <property type="entry name" value="Aldolase_TIM"/>
</dbReference>
<dbReference type="InterPro" id="IPR031705">
    <property type="entry name" value="Glyco_hydro_36_C"/>
</dbReference>
<evidence type="ECO:0000256" key="8">
    <source>
        <dbReference type="PIRSR" id="PIRSR005536-2"/>
    </source>
</evidence>
<dbReference type="Gene3D" id="2.70.98.60">
    <property type="entry name" value="alpha-galactosidase from lactobacil brevis"/>
    <property type="match status" value="1"/>
</dbReference>
<organism evidence="12 13">
    <name type="scientific">Metarhizium robertsii</name>
    <dbReference type="NCBI Taxonomy" id="568076"/>
    <lineage>
        <taxon>Eukaryota</taxon>
        <taxon>Fungi</taxon>
        <taxon>Dikarya</taxon>
        <taxon>Ascomycota</taxon>
        <taxon>Pezizomycotina</taxon>
        <taxon>Sordariomycetes</taxon>
        <taxon>Hypocreomycetidae</taxon>
        <taxon>Hypocreales</taxon>
        <taxon>Clavicipitaceae</taxon>
        <taxon>Metarhizium</taxon>
    </lineage>
</organism>
<dbReference type="Pfam" id="PF16874">
    <property type="entry name" value="Glyco_hydro_36C"/>
    <property type="match status" value="1"/>
</dbReference>
<feature type="binding site" evidence="8">
    <location>
        <position position="214"/>
    </location>
    <ligand>
        <name>substrate</name>
    </ligand>
</feature>
<dbReference type="Gene3D" id="2.60.40.1180">
    <property type="entry name" value="Golgi alpha-mannosidase II"/>
    <property type="match status" value="1"/>
</dbReference>
<evidence type="ECO:0000256" key="7">
    <source>
        <dbReference type="PIRSR" id="PIRSR005536-1"/>
    </source>
</evidence>
<dbReference type="OrthoDB" id="5795902at2759"/>
<dbReference type="PANTHER" id="PTHR43053">
    <property type="entry name" value="GLYCOSIDASE FAMILY 31"/>
    <property type="match status" value="1"/>
</dbReference>
<dbReference type="EMBL" id="JELW01000001">
    <property type="protein sequence ID" value="EXV06779.1"/>
    <property type="molecule type" value="Genomic_DNA"/>
</dbReference>
<dbReference type="PIRSF" id="PIRSF005536">
    <property type="entry name" value="Agal"/>
    <property type="match status" value="1"/>
</dbReference>
<dbReference type="InterPro" id="IPR031704">
    <property type="entry name" value="Glyco_hydro_36_N"/>
</dbReference>
<dbReference type="GO" id="GO:0016052">
    <property type="term" value="P:carbohydrate catabolic process"/>
    <property type="evidence" value="ECO:0007669"/>
    <property type="project" value="InterPro"/>
</dbReference>
<dbReference type="Pfam" id="PF02065">
    <property type="entry name" value="Melibiase"/>
    <property type="match status" value="1"/>
</dbReference>
<dbReference type="EC" id="3.2.1.22" evidence="2 6"/>
<protein>
    <recommendedName>
        <fullName evidence="2 6">Alpha-galactosidase</fullName>
        <ecNumber evidence="2 6">3.2.1.22</ecNumber>
    </recommendedName>
</protein>
<feature type="binding site" evidence="8">
    <location>
        <position position="565"/>
    </location>
    <ligand>
        <name>substrate</name>
    </ligand>
</feature>
<keyword evidence="9" id="KW-0732">Signal</keyword>
<feature type="active site" description="Proton donor" evidence="7">
    <location>
        <position position="565"/>
    </location>
</feature>
<proteinExistence type="inferred from homology"/>
<evidence type="ECO:0000256" key="2">
    <source>
        <dbReference type="ARBA" id="ARBA00012755"/>
    </source>
</evidence>
<reference evidence="12 13" key="1">
    <citation type="submission" date="2014-02" db="EMBL/GenBank/DDBJ databases">
        <title>The genome sequence of the entomopathogenic fungus Metarhizium robertsii ARSEF 2575.</title>
        <authorList>
            <person name="Giuliano Garisto Donzelli B."/>
            <person name="Roe B.A."/>
            <person name="Macmil S.L."/>
            <person name="Krasnoff S.B."/>
            <person name="Gibson D.M."/>
        </authorList>
    </citation>
    <scope>NUCLEOTIDE SEQUENCE [LARGE SCALE GENOMIC DNA]</scope>
    <source>
        <strain evidence="12 13">ARSEF 2575</strain>
    </source>
</reference>